<dbReference type="CDD" id="cd16278">
    <property type="entry name" value="metallo-hydrolase-like_MBL-fold"/>
    <property type="match status" value="1"/>
</dbReference>
<feature type="compositionally biased region" description="Basic and acidic residues" evidence="1">
    <location>
        <begin position="7"/>
        <end position="17"/>
    </location>
</feature>
<protein>
    <submittedName>
        <fullName evidence="3">Beta-lactamase domain protein</fullName>
    </submittedName>
</protein>
<dbReference type="InterPro" id="IPR050662">
    <property type="entry name" value="Sec-metab_biosynth-thioest"/>
</dbReference>
<dbReference type="STRING" id="525909.Afer_1276"/>
<dbReference type="Proteomes" id="UP000000771">
    <property type="component" value="Chromosome"/>
</dbReference>
<dbReference type="AlphaFoldDB" id="C7LZP9"/>
<dbReference type="SUPFAM" id="SSF56281">
    <property type="entry name" value="Metallo-hydrolase/oxidoreductase"/>
    <property type="match status" value="1"/>
</dbReference>
<feature type="domain" description="Metallo-beta-lactamase" evidence="2">
    <location>
        <begin position="43"/>
        <end position="190"/>
    </location>
</feature>
<dbReference type="PANTHER" id="PTHR23131">
    <property type="entry name" value="ENDORIBONUCLEASE LACTB2"/>
    <property type="match status" value="1"/>
</dbReference>
<dbReference type="PANTHER" id="PTHR23131:SF0">
    <property type="entry name" value="ENDORIBONUCLEASE LACTB2"/>
    <property type="match status" value="1"/>
</dbReference>
<reference evidence="3 4" key="1">
    <citation type="journal article" date="2009" name="Stand. Genomic Sci.">
        <title>Complete genome sequence of Acidimicrobium ferrooxidans type strain (ICP).</title>
        <authorList>
            <person name="Clum A."/>
            <person name="Nolan M."/>
            <person name="Lang E."/>
            <person name="Glavina Del Rio T."/>
            <person name="Tice H."/>
            <person name="Copeland A."/>
            <person name="Cheng J.F."/>
            <person name="Lucas S."/>
            <person name="Chen F."/>
            <person name="Bruce D."/>
            <person name="Goodwin L."/>
            <person name="Pitluck S."/>
            <person name="Ivanova N."/>
            <person name="Mavrommatis K."/>
            <person name="Mikhailova N."/>
            <person name="Pati A."/>
            <person name="Chen A."/>
            <person name="Palaniappan K."/>
            <person name="Goker M."/>
            <person name="Spring S."/>
            <person name="Land M."/>
            <person name="Hauser L."/>
            <person name="Chang Y.J."/>
            <person name="Jeffries C.C."/>
            <person name="Chain P."/>
            <person name="Bristow J."/>
            <person name="Eisen J.A."/>
            <person name="Markowitz V."/>
            <person name="Hugenholtz P."/>
            <person name="Kyrpides N.C."/>
            <person name="Klenk H.P."/>
            <person name="Lapidus A."/>
        </authorList>
    </citation>
    <scope>NUCLEOTIDE SEQUENCE [LARGE SCALE GENOMIC DNA]</scope>
    <source>
        <strain evidence="4">DSM 10331 / JCM 15462 / NBRC 103882 / ICP</strain>
    </source>
</reference>
<dbReference type="Pfam" id="PF00753">
    <property type="entry name" value="Lactamase_B"/>
    <property type="match status" value="1"/>
</dbReference>
<accession>C7LZP9</accession>
<dbReference type="RefSeq" id="WP_015798693.1">
    <property type="nucleotide sequence ID" value="NC_013124.1"/>
</dbReference>
<feature type="region of interest" description="Disordered" evidence="1">
    <location>
        <begin position="1"/>
        <end position="23"/>
    </location>
</feature>
<dbReference type="Gene3D" id="3.60.15.10">
    <property type="entry name" value="Ribonuclease Z/Hydroxyacylglutathione hydrolase-like"/>
    <property type="match status" value="2"/>
</dbReference>
<dbReference type="InterPro" id="IPR036866">
    <property type="entry name" value="RibonucZ/Hydroxyglut_hydro"/>
</dbReference>
<evidence type="ECO:0000256" key="1">
    <source>
        <dbReference type="SAM" id="MobiDB-lite"/>
    </source>
</evidence>
<organism evidence="3 4">
    <name type="scientific">Acidimicrobium ferrooxidans (strain DSM 10331 / JCM 15462 / NBRC 103882 / ICP)</name>
    <dbReference type="NCBI Taxonomy" id="525909"/>
    <lineage>
        <taxon>Bacteria</taxon>
        <taxon>Bacillati</taxon>
        <taxon>Actinomycetota</taxon>
        <taxon>Acidimicrobiia</taxon>
        <taxon>Acidimicrobiales</taxon>
        <taxon>Acidimicrobiaceae</taxon>
        <taxon>Acidimicrobium</taxon>
    </lineage>
</organism>
<sequence length="290" mass="30637">MGVVVEADAHRDARDADVGPSRHGPVRIERILAPNPSPMTLEGTNTYILSTQTHAVVVDPGPMIDAHLGAIADAIDRAGARQRGVLTTHAHPDHAEAAEPLAALLGCDVHASGRGAEALLEAMDVVVVALPGHAADHVGFVTPDRQLLTGDHVLGRGTSAIIYPEGSLEAYFASLTVVASLEPRRLLPGHGPVVEGAHIGAVLTFLEEHRRTRIDQVREALGEGLDLGELVRTIYGDLGDPIVTEAAVRQTLATLVWLGDHEAPELAERARALVATEGPHHASLPSDEVW</sequence>
<dbReference type="HOGENOM" id="CLU_048478_2_0_11"/>
<evidence type="ECO:0000313" key="4">
    <source>
        <dbReference type="Proteomes" id="UP000000771"/>
    </source>
</evidence>
<keyword evidence="4" id="KW-1185">Reference proteome</keyword>
<evidence type="ECO:0000313" key="3">
    <source>
        <dbReference type="EMBL" id="ACU54207.1"/>
    </source>
</evidence>
<dbReference type="InterPro" id="IPR001279">
    <property type="entry name" value="Metallo-B-lactamas"/>
</dbReference>
<dbReference type="SMART" id="SM00849">
    <property type="entry name" value="Lactamase_B"/>
    <property type="match status" value="1"/>
</dbReference>
<evidence type="ECO:0000259" key="2">
    <source>
        <dbReference type="SMART" id="SM00849"/>
    </source>
</evidence>
<gene>
    <name evidence="3" type="ordered locus">Afer_1276</name>
</gene>
<dbReference type="eggNOG" id="COG0491">
    <property type="taxonomic scope" value="Bacteria"/>
</dbReference>
<dbReference type="KEGG" id="afo:Afer_1276"/>
<proteinExistence type="predicted"/>
<dbReference type="EMBL" id="CP001631">
    <property type="protein sequence ID" value="ACU54207.1"/>
    <property type="molecule type" value="Genomic_DNA"/>
</dbReference>
<name>C7LZP9_ACIFD</name>